<dbReference type="Proteomes" id="UP000009168">
    <property type="component" value="Unassembled WGS sequence"/>
</dbReference>
<dbReference type="EMBL" id="GG662808">
    <property type="protein sequence ID" value="EWS75880.1"/>
    <property type="molecule type" value="Genomic_DNA"/>
</dbReference>
<dbReference type="AlphaFoldDB" id="W7X908"/>
<evidence type="ECO:0000313" key="1">
    <source>
        <dbReference type="EMBL" id="EWS75880.1"/>
    </source>
</evidence>
<accession>W7X908</accession>
<dbReference type="InParanoid" id="W7X908"/>
<dbReference type="RefSeq" id="XP_012651583.1">
    <property type="nucleotide sequence ID" value="XM_012796129.1"/>
</dbReference>
<reference evidence="2" key="1">
    <citation type="journal article" date="2006" name="PLoS Biol.">
        <title>Macronuclear genome sequence of the ciliate Tetrahymena thermophila, a model eukaryote.</title>
        <authorList>
            <person name="Eisen J.A."/>
            <person name="Coyne R.S."/>
            <person name="Wu M."/>
            <person name="Wu D."/>
            <person name="Thiagarajan M."/>
            <person name="Wortman J.R."/>
            <person name="Badger J.H."/>
            <person name="Ren Q."/>
            <person name="Amedeo P."/>
            <person name="Jones K.M."/>
            <person name="Tallon L.J."/>
            <person name="Delcher A.L."/>
            <person name="Salzberg S.L."/>
            <person name="Silva J.C."/>
            <person name="Haas B.J."/>
            <person name="Majoros W.H."/>
            <person name="Farzad M."/>
            <person name="Carlton J.M."/>
            <person name="Smith R.K. Jr."/>
            <person name="Garg J."/>
            <person name="Pearlman R.E."/>
            <person name="Karrer K.M."/>
            <person name="Sun L."/>
            <person name="Manning G."/>
            <person name="Elde N.C."/>
            <person name="Turkewitz A.P."/>
            <person name="Asai D.J."/>
            <person name="Wilkes D.E."/>
            <person name="Wang Y."/>
            <person name="Cai H."/>
            <person name="Collins K."/>
            <person name="Stewart B.A."/>
            <person name="Lee S.R."/>
            <person name="Wilamowska K."/>
            <person name="Weinberg Z."/>
            <person name="Ruzzo W.L."/>
            <person name="Wloga D."/>
            <person name="Gaertig J."/>
            <person name="Frankel J."/>
            <person name="Tsao C.-C."/>
            <person name="Gorovsky M.A."/>
            <person name="Keeling P.J."/>
            <person name="Waller R.F."/>
            <person name="Patron N.J."/>
            <person name="Cherry J.M."/>
            <person name="Stover N.A."/>
            <person name="Krieger C.J."/>
            <person name="del Toro C."/>
            <person name="Ryder H.F."/>
            <person name="Williamson S.C."/>
            <person name="Barbeau R.A."/>
            <person name="Hamilton E.P."/>
            <person name="Orias E."/>
        </authorList>
    </citation>
    <scope>NUCLEOTIDE SEQUENCE [LARGE SCALE GENOMIC DNA]</scope>
    <source>
        <strain evidence="2">SB210</strain>
    </source>
</reference>
<dbReference type="GeneID" id="24439580"/>
<sequence>MIYYSYYRVVIALNSFSNRHTTAGQVLAEHVGVEEFGGRLGVKGGDDGVHALGVRGGELIGGIRRLDVVLEGLAFSSGSIEGSITVQSVELVGGGVTSIESSVVVLDIITDGGLGGDTSLPGVEVNSGSFDVLVVQDEDGTEGEESQNGEGNELIL</sequence>
<name>W7X908_TETTS</name>
<dbReference type="KEGG" id="tet:TTHERM_000559961"/>
<proteinExistence type="predicted"/>
<keyword evidence="2" id="KW-1185">Reference proteome</keyword>
<protein>
    <submittedName>
        <fullName evidence="1">Uncharacterized protein</fullName>
    </submittedName>
</protein>
<gene>
    <name evidence="1" type="ORF">TTHERM_000559961</name>
</gene>
<evidence type="ECO:0000313" key="2">
    <source>
        <dbReference type="Proteomes" id="UP000009168"/>
    </source>
</evidence>
<organism evidence="1 2">
    <name type="scientific">Tetrahymena thermophila (strain SB210)</name>
    <dbReference type="NCBI Taxonomy" id="312017"/>
    <lineage>
        <taxon>Eukaryota</taxon>
        <taxon>Sar</taxon>
        <taxon>Alveolata</taxon>
        <taxon>Ciliophora</taxon>
        <taxon>Intramacronucleata</taxon>
        <taxon>Oligohymenophorea</taxon>
        <taxon>Hymenostomatida</taxon>
        <taxon>Tetrahymenina</taxon>
        <taxon>Tetrahymenidae</taxon>
        <taxon>Tetrahymena</taxon>
    </lineage>
</organism>